<protein>
    <recommendedName>
        <fullName evidence="2">uroporphyrinogen-III C-methyltransferase</fullName>
        <ecNumber evidence="2">2.1.1.107</ecNumber>
    </recommendedName>
</protein>
<feature type="domain" description="Tetrapyrrole methylase" evidence="8">
    <location>
        <begin position="8"/>
        <end position="215"/>
    </location>
</feature>
<dbReference type="InterPro" id="IPR035996">
    <property type="entry name" value="4pyrrol_Methylase_sf"/>
</dbReference>
<dbReference type="InterPro" id="IPR003043">
    <property type="entry name" value="Uropor_MeTrfase_CS"/>
</dbReference>
<evidence type="ECO:0000259" key="8">
    <source>
        <dbReference type="Pfam" id="PF00590"/>
    </source>
</evidence>
<dbReference type="InterPro" id="IPR006366">
    <property type="entry name" value="CobA/CysG_C"/>
</dbReference>
<evidence type="ECO:0000256" key="3">
    <source>
        <dbReference type="ARBA" id="ARBA00022603"/>
    </source>
</evidence>
<dbReference type="CDD" id="cd11642">
    <property type="entry name" value="SUMT"/>
    <property type="match status" value="1"/>
</dbReference>
<organism evidence="9 10">
    <name type="scientific">Pseudopedobacter beijingensis</name>
    <dbReference type="NCBI Taxonomy" id="1207056"/>
    <lineage>
        <taxon>Bacteria</taxon>
        <taxon>Pseudomonadati</taxon>
        <taxon>Bacteroidota</taxon>
        <taxon>Sphingobacteriia</taxon>
        <taxon>Sphingobacteriales</taxon>
        <taxon>Sphingobacteriaceae</taxon>
        <taxon>Pseudopedobacter</taxon>
    </lineage>
</organism>
<evidence type="ECO:0000313" key="10">
    <source>
        <dbReference type="Proteomes" id="UP001597118"/>
    </source>
</evidence>
<dbReference type="SUPFAM" id="SSF53790">
    <property type="entry name" value="Tetrapyrrole methylase"/>
    <property type="match status" value="1"/>
</dbReference>
<comment type="similarity">
    <text evidence="1">Belongs to the precorrin methyltransferase family.</text>
</comment>
<dbReference type="RefSeq" id="WP_379661611.1">
    <property type="nucleotide sequence ID" value="NZ_JBHUDG010000004.1"/>
</dbReference>
<reference evidence="10" key="1">
    <citation type="journal article" date="2019" name="Int. J. Syst. Evol. Microbiol.">
        <title>The Global Catalogue of Microorganisms (GCM) 10K type strain sequencing project: providing services to taxonomists for standard genome sequencing and annotation.</title>
        <authorList>
            <consortium name="The Broad Institute Genomics Platform"/>
            <consortium name="The Broad Institute Genome Sequencing Center for Infectious Disease"/>
            <person name="Wu L."/>
            <person name="Ma J."/>
        </authorList>
    </citation>
    <scope>NUCLEOTIDE SEQUENCE [LARGE SCALE GENOMIC DNA]</scope>
    <source>
        <strain evidence="10">CCUG 53762</strain>
    </source>
</reference>
<dbReference type="PROSITE" id="PS00839">
    <property type="entry name" value="SUMT_1"/>
    <property type="match status" value="1"/>
</dbReference>
<dbReference type="Pfam" id="PF00590">
    <property type="entry name" value="TP_methylase"/>
    <property type="match status" value="1"/>
</dbReference>
<dbReference type="InterPro" id="IPR050161">
    <property type="entry name" value="Siro_Cobalamin_biosynth"/>
</dbReference>
<evidence type="ECO:0000256" key="7">
    <source>
        <dbReference type="ARBA" id="ARBA00025705"/>
    </source>
</evidence>
<dbReference type="InterPro" id="IPR014777">
    <property type="entry name" value="4pyrrole_Mease_sub1"/>
</dbReference>
<dbReference type="NCBIfam" id="NF004790">
    <property type="entry name" value="PRK06136.1"/>
    <property type="match status" value="1"/>
</dbReference>
<evidence type="ECO:0000256" key="1">
    <source>
        <dbReference type="ARBA" id="ARBA00005879"/>
    </source>
</evidence>
<gene>
    <name evidence="9" type="primary">cobA</name>
    <name evidence="9" type="ORF">ACFSAH_05030</name>
</gene>
<comment type="pathway">
    <text evidence="7">Porphyrin-containing compound metabolism; siroheme biosynthesis; precorrin-2 from uroporphyrinogen III: step 1/1.</text>
</comment>
<accession>A0ABW4I907</accession>
<keyword evidence="4 9" id="KW-0808">Transferase</keyword>
<dbReference type="EMBL" id="JBHUDG010000004">
    <property type="protein sequence ID" value="MFD1629230.1"/>
    <property type="molecule type" value="Genomic_DNA"/>
</dbReference>
<keyword evidence="5" id="KW-0949">S-adenosyl-L-methionine</keyword>
<dbReference type="PANTHER" id="PTHR45790">
    <property type="entry name" value="SIROHEME SYNTHASE-RELATED"/>
    <property type="match status" value="1"/>
</dbReference>
<comment type="caution">
    <text evidence="9">The sequence shown here is derived from an EMBL/GenBank/DDBJ whole genome shotgun (WGS) entry which is preliminary data.</text>
</comment>
<name>A0ABW4I907_9SPHI</name>
<proteinExistence type="inferred from homology"/>
<evidence type="ECO:0000256" key="2">
    <source>
        <dbReference type="ARBA" id="ARBA00012162"/>
    </source>
</evidence>
<dbReference type="InterPro" id="IPR014776">
    <property type="entry name" value="4pyrrole_Mease_sub2"/>
</dbReference>
<evidence type="ECO:0000256" key="4">
    <source>
        <dbReference type="ARBA" id="ARBA00022679"/>
    </source>
</evidence>
<dbReference type="EC" id="2.1.1.107" evidence="2"/>
<keyword evidence="10" id="KW-1185">Reference proteome</keyword>
<dbReference type="Gene3D" id="3.30.950.10">
    <property type="entry name" value="Methyltransferase, Cobalt-precorrin-4 Transmethylase, Domain 2"/>
    <property type="match status" value="1"/>
</dbReference>
<dbReference type="GO" id="GO:0032259">
    <property type="term" value="P:methylation"/>
    <property type="evidence" value="ECO:0007669"/>
    <property type="project" value="UniProtKB-KW"/>
</dbReference>
<evidence type="ECO:0000256" key="6">
    <source>
        <dbReference type="ARBA" id="ARBA00023244"/>
    </source>
</evidence>
<dbReference type="Gene3D" id="3.40.1010.10">
    <property type="entry name" value="Cobalt-precorrin-4 Transmethylase, Domain 1"/>
    <property type="match status" value="1"/>
</dbReference>
<dbReference type="PANTHER" id="PTHR45790:SF3">
    <property type="entry name" value="S-ADENOSYL-L-METHIONINE-DEPENDENT UROPORPHYRINOGEN III METHYLTRANSFERASE, CHLOROPLASTIC"/>
    <property type="match status" value="1"/>
</dbReference>
<evidence type="ECO:0000256" key="5">
    <source>
        <dbReference type="ARBA" id="ARBA00022691"/>
    </source>
</evidence>
<dbReference type="NCBIfam" id="TIGR01469">
    <property type="entry name" value="cobA_cysG_Cterm"/>
    <property type="match status" value="1"/>
</dbReference>
<keyword evidence="6" id="KW-0627">Porphyrin biosynthesis</keyword>
<evidence type="ECO:0000313" key="9">
    <source>
        <dbReference type="EMBL" id="MFD1629230.1"/>
    </source>
</evidence>
<dbReference type="GO" id="GO:0004851">
    <property type="term" value="F:uroporphyrin-III C-methyltransferase activity"/>
    <property type="evidence" value="ECO:0007669"/>
    <property type="project" value="UniProtKB-EC"/>
</dbReference>
<keyword evidence="3 9" id="KW-0489">Methyltransferase</keyword>
<sequence>MSKIHPVLYVIGAGPGDPELITVKAQKALQKADAILYDNLASKELLNIASESCEKIYVGKKPYGEYTPQEEILTLIKTKAFEKGNVVRLKGGDPFIFGRGFEEILYAREQGIETHFIPGISSMQALGFEDIPLTHRSVSESIWVVTGTKKDGALSDDLKLAMQSKATVIIYMGMKKAVQIAETYIAEGRGDTAVAVVQNASLPHKKSVKGAVKDLVKLIEDNQLTHPALIVIGKVVALGL</sequence>
<dbReference type="Proteomes" id="UP001597118">
    <property type="component" value="Unassembled WGS sequence"/>
</dbReference>
<dbReference type="InterPro" id="IPR000878">
    <property type="entry name" value="4pyrrol_Mease"/>
</dbReference>